<protein>
    <submittedName>
        <fullName evidence="2">Uncharacterized protein</fullName>
    </submittedName>
</protein>
<feature type="transmembrane region" description="Helical" evidence="1">
    <location>
        <begin position="47"/>
        <end position="71"/>
    </location>
</feature>
<evidence type="ECO:0000256" key="1">
    <source>
        <dbReference type="SAM" id="Phobius"/>
    </source>
</evidence>
<accession>A0AAU8AX27</accession>
<evidence type="ECO:0000313" key="2">
    <source>
        <dbReference type="EMBL" id="XCD03877.1"/>
    </source>
</evidence>
<sequence length="82" mass="9599">MWTTIFNTLKNFLIATLNVFLGLFPDCPFEDTIASLSQQEWLGYLNYFVPISEMIAMTSGWLVAIAGFWLYHIIYRWLKAIE</sequence>
<dbReference type="EMBL" id="PP511394">
    <property type="protein sequence ID" value="XCD03877.1"/>
    <property type="molecule type" value="Genomic_DNA"/>
</dbReference>
<reference evidence="2" key="1">
    <citation type="submission" date="2024-03" db="EMBL/GenBank/DDBJ databases">
        <title>Diverse circular DNA viruses in blood, oral, and fecal samples of captive lemurs.</title>
        <authorList>
            <person name="Paietta E.N."/>
            <person name="Kraberger S."/>
            <person name="Lund M.C."/>
            <person name="Custer J.M."/>
            <person name="Vargas K.M."/>
            <person name="Ehmke E.E."/>
            <person name="Yoder A.D."/>
            <person name="Varsani A."/>
        </authorList>
    </citation>
    <scope>NUCLEOTIDE SEQUENCE</scope>
    <source>
        <strain evidence="2">Duke_21_41</strain>
    </source>
</reference>
<keyword evidence="1" id="KW-1133">Transmembrane helix</keyword>
<proteinExistence type="predicted"/>
<keyword evidence="1" id="KW-0472">Membrane</keyword>
<keyword evidence="1" id="KW-0812">Transmembrane</keyword>
<organism evidence="2">
    <name type="scientific">Dulem virus 66</name>
    <dbReference type="NCBI Taxonomy" id="3145777"/>
    <lineage>
        <taxon>Viruses</taxon>
        <taxon>Monodnaviria</taxon>
        <taxon>Loebvirae</taxon>
        <taxon>Hofneiviricota</taxon>
        <taxon>Faserviricetes</taxon>
        <taxon>Tubulavirales</taxon>
        <taxon>Inoviridae</taxon>
        <taxon>Inovirus</taxon>
    </lineage>
</organism>
<name>A0AAU8AX27_9VIRU</name>